<comment type="caution">
    <text evidence="3">The sequence shown here is derived from an EMBL/GenBank/DDBJ whole genome shotgun (WGS) entry which is preliminary data.</text>
</comment>
<dbReference type="SUPFAM" id="SSF53850">
    <property type="entry name" value="Periplasmic binding protein-like II"/>
    <property type="match status" value="1"/>
</dbReference>
<keyword evidence="4" id="KW-1185">Reference proteome</keyword>
<dbReference type="Pfam" id="PF03401">
    <property type="entry name" value="TctC"/>
    <property type="match status" value="1"/>
</dbReference>
<dbReference type="Gene3D" id="3.40.190.10">
    <property type="entry name" value="Periplasmic binding protein-like II"/>
    <property type="match status" value="1"/>
</dbReference>
<evidence type="ECO:0000256" key="2">
    <source>
        <dbReference type="SAM" id="Coils"/>
    </source>
</evidence>
<sequence length="330" mass="36308">MYKWKEGVFIKRKVYWFVLLLFSFLFIGCSAASESNNFPNKSIQLFVVFSPGGGTDNQARIIAKYANKYLDQELVIINKPGGGGRVGWNQFTDVQPDGYTLAAYNLPHIITQPLVGTTTFSTDTFEPIVNWGADPTVFAVKNDSEIKSLEDLITKAKQAPGRLTVGHSGKYVGQHLGILQLENAADIDLKDVAFDGSTEANASLLGDHIDAVAGNLSGITRLGEDVRPLAIATEERHSFAPDVPTLGELGYPDVIMSTDRGIAAKEGTPEEVIAKLEDAFLKLFQDEDFLKDMEEVGANTLIMNREEAMQEIENRVKVYEALLQSIEEID</sequence>
<proteinExistence type="inferred from homology"/>
<accession>A0ABS2MY09</accession>
<name>A0ABS2MY09_9BACI</name>
<protein>
    <submittedName>
        <fullName evidence="3">Tripartite-type tricarboxylate transporter receptor subunit TctC</fullName>
    </submittedName>
</protein>
<reference evidence="3 4" key="1">
    <citation type="submission" date="2021-01" db="EMBL/GenBank/DDBJ databases">
        <title>Genomic Encyclopedia of Type Strains, Phase IV (KMG-IV): sequencing the most valuable type-strain genomes for metagenomic binning, comparative biology and taxonomic classification.</title>
        <authorList>
            <person name="Goeker M."/>
        </authorList>
    </citation>
    <scope>NUCLEOTIDE SEQUENCE [LARGE SCALE GENOMIC DNA]</scope>
    <source>
        <strain evidence="3 4">DSM 23711</strain>
    </source>
</reference>
<keyword evidence="3" id="KW-0675">Receptor</keyword>
<dbReference type="PANTHER" id="PTHR42928:SF5">
    <property type="entry name" value="BLR1237 PROTEIN"/>
    <property type="match status" value="1"/>
</dbReference>
<keyword evidence="2" id="KW-0175">Coiled coil</keyword>
<dbReference type="InterPro" id="IPR042100">
    <property type="entry name" value="Bug_dom1"/>
</dbReference>
<dbReference type="PIRSF" id="PIRSF017082">
    <property type="entry name" value="YflP"/>
    <property type="match status" value="1"/>
</dbReference>
<dbReference type="InterPro" id="IPR005064">
    <property type="entry name" value="BUG"/>
</dbReference>
<dbReference type="RefSeq" id="WP_204498178.1">
    <property type="nucleotide sequence ID" value="NZ_JAFBDR010000005.1"/>
</dbReference>
<evidence type="ECO:0000313" key="3">
    <source>
        <dbReference type="EMBL" id="MBM7570762.1"/>
    </source>
</evidence>
<dbReference type="PROSITE" id="PS51257">
    <property type="entry name" value="PROKAR_LIPOPROTEIN"/>
    <property type="match status" value="1"/>
</dbReference>
<feature type="coiled-coil region" evidence="2">
    <location>
        <begin position="302"/>
        <end position="329"/>
    </location>
</feature>
<dbReference type="Proteomes" id="UP001296943">
    <property type="component" value="Unassembled WGS sequence"/>
</dbReference>
<dbReference type="EMBL" id="JAFBDR010000005">
    <property type="protein sequence ID" value="MBM7570762.1"/>
    <property type="molecule type" value="Genomic_DNA"/>
</dbReference>
<gene>
    <name evidence="3" type="ORF">JOC48_001240</name>
</gene>
<comment type="similarity">
    <text evidence="1">Belongs to the UPF0065 (bug) family.</text>
</comment>
<dbReference type="Gene3D" id="3.40.190.150">
    <property type="entry name" value="Bordetella uptake gene, domain 1"/>
    <property type="match status" value="1"/>
</dbReference>
<dbReference type="CDD" id="cd07012">
    <property type="entry name" value="PBP2_Bug_TTT"/>
    <property type="match status" value="1"/>
</dbReference>
<organism evidence="3 4">
    <name type="scientific">Aquibacillus albus</name>
    <dbReference type="NCBI Taxonomy" id="1168171"/>
    <lineage>
        <taxon>Bacteria</taxon>
        <taxon>Bacillati</taxon>
        <taxon>Bacillota</taxon>
        <taxon>Bacilli</taxon>
        <taxon>Bacillales</taxon>
        <taxon>Bacillaceae</taxon>
        <taxon>Aquibacillus</taxon>
    </lineage>
</organism>
<dbReference type="PANTHER" id="PTHR42928">
    <property type="entry name" value="TRICARBOXYLATE-BINDING PROTEIN"/>
    <property type="match status" value="1"/>
</dbReference>
<evidence type="ECO:0000313" key="4">
    <source>
        <dbReference type="Proteomes" id="UP001296943"/>
    </source>
</evidence>
<evidence type="ECO:0000256" key="1">
    <source>
        <dbReference type="ARBA" id="ARBA00006987"/>
    </source>
</evidence>